<feature type="compositionally biased region" description="Basic and acidic residues" evidence="10">
    <location>
        <begin position="133"/>
        <end position="143"/>
    </location>
</feature>
<comment type="caution">
    <text evidence="12">The sequence shown here is derived from an EMBL/GenBank/DDBJ whole genome shotgun (WGS) entry which is preliminary data.</text>
</comment>
<keyword evidence="5" id="KW-0677">Repeat</keyword>
<evidence type="ECO:0000256" key="1">
    <source>
        <dbReference type="ARBA" id="ARBA00004282"/>
    </source>
</evidence>
<evidence type="ECO:0000313" key="13">
    <source>
        <dbReference type="Proteomes" id="UP000279236"/>
    </source>
</evidence>
<evidence type="ECO:0000259" key="11">
    <source>
        <dbReference type="PROSITE" id="PS50023"/>
    </source>
</evidence>
<dbReference type="PANTHER" id="PTHR24205">
    <property type="entry name" value="FOUR AND A HALF LIM DOMAINS PROTEIN"/>
    <property type="match status" value="1"/>
</dbReference>
<dbReference type="SMART" id="SM00132">
    <property type="entry name" value="LIM"/>
    <property type="match status" value="3"/>
</dbReference>
<feature type="compositionally biased region" description="Low complexity" evidence="10">
    <location>
        <begin position="31"/>
        <end position="41"/>
    </location>
</feature>
<keyword evidence="3" id="KW-0963">Cytoplasm</keyword>
<dbReference type="GO" id="GO:0005634">
    <property type="term" value="C:nucleus"/>
    <property type="evidence" value="ECO:0007669"/>
    <property type="project" value="TreeGrafter"/>
</dbReference>
<keyword evidence="4 9" id="KW-0479">Metal-binding</keyword>
<organism evidence="12 13">
    <name type="scientific">Apiotrichum porosum</name>
    <dbReference type="NCBI Taxonomy" id="105984"/>
    <lineage>
        <taxon>Eukaryota</taxon>
        <taxon>Fungi</taxon>
        <taxon>Dikarya</taxon>
        <taxon>Basidiomycota</taxon>
        <taxon>Agaricomycotina</taxon>
        <taxon>Tremellomycetes</taxon>
        <taxon>Trichosporonales</taxon>
        <taxon>Trichosporonaceae</taxon>
        <taxon>Apiotrichum</taxon>
    </lineage>
</organism>
<dbReference type="GO" id="GO:0046872">
    <property type="term" value="F:metal ion binding"/>
    <property type="evidence" value="ECO:0007669"/>
    <property type="project" value="UniProtKB-KW"/>
</dbReference>
<feature type="compositionally biased region" description="Low complexity" evidence="10">
    <location>
        <begin position="49"/>
        <end position="58"/>
    </location>
</feature>
<gene>
    <name evidence="12" type="ORF">EHS24_005989</name>
</gene>
<reference evidence="12 13" key="1">
    <citation type="submission" date="2018-11" db="EMBL/GenBank/DDBJ databases">
        <title>Genome sequence of Apiotrichum porosum DSM 27194.</title>
        <authorList>
            <person name="Aliyu H."/>
            <person name="Gorte O."/>
            <person name="Ochsenreither K."/>
        </authorList>
    </citation>
    <scope>NUCLEOTIDE SEQUENCE [LARGE SCALE GENOMIC DNA]</scope>
    <source>
        <strain evidence="12 13">DSM 27194</strain>
    </source>
</reference>
<comment type="subcellular location">
    <subcellularLocation>
        <location evidence="1">Cell junction</location>
    </subcellularLocation>
    <subcellularLocation>
        <location evidence="2">Cytoplasm</location>
    </subcellularLocation>
</comment>
<feature type="domain" description="LIM zinc-binding" evidence="11">
    <location>
        <begin position="644"/>
        <end position="703"/>
    </location>
</feature>
<evidence type="ECO:0000256" key="5">
    <source>
        <dbReference type="ARBA" id="ARBA00022737"/>
    </source>
</evidence>
<dbReference type="PROSITE" id="PS00478">
    <property type="entry name" value="LIM_DOMAIN_1"/>
    <property type="match status" value="2"/>
</dbReference>
<feature type="region of interest" description="Disordered" evidence="10">
    <location>
        <begin position="598"/>
        <end position="636"/>
    </location>
</feature>
<dbReference type="SUPFAM" id="SSF57716">
    <property type="entry name" value="Glucocorticoid receptor-like (DNA-binding domain)"/>
    <property type="match status" value="3"/>
</dbReference>
<feature type="compositionally biased region" description="Pro residues" evidence="10">
    <location>
        <begin position="329"/>
        <end position="339"/>
    </location>
</feature>
<dbReference type="InterPro" id="IPR001781">
    <property type="entry name" value="Znf_LIM"/>
</dbReference>
<feature type="compositionally biased region" description="Low complexity" evidence="10">
    <location>
        <begin position="340"/>
        <end position="361"/>
    </location>
</feature>
<feature type="region of interest" description="Disordered" evidence="10">
    <location>
        <begin position="573"/>
        <end position="592"/>
    </location>
</feature>
<dbReference type="OrthoDB" id="15567at2759"/>
<feature type="compositionally biased region" description="Pro residues" evidence="10">
    <location>
        <begin position="152"/>
        <end position="165"/>
    </location>
</feature>
<feature type="compositionally biased region" description="Polar residues" evidence="10">
    <location>
        <begin position="618"/>
        <end position="634"/>
    </location>
</feature>
<evidence type="ECO:0000313" key="12">
    <source>
        <dbReference type="EMBL" id="RSH84468.1"/>
    </source>
</evidence>
<name>A0A427Y016_9TREE</name>
<evidence type="ECO:0000256" key="6">
    <source>
        <dbReference type="ARBA" id="ARBA00022833"/>
    </source>
</evidence>
<evidence type="ECO:0000256" key="9">
    <source>
        <dbReference type="PROSITE-ProRule" id="PRU00125"/>
    </source>
</evidence>
<dbReference type="PROSITE" id="PS50023">
    <property type="entry name" value="LIM_DOMAIN_2"/>
    <property type="match status" value="2"/>
</dbReference>
<evidence type="ECO:0000256" key="3">
    <source>
        <dbReference type="ARBA" id="ARBA00022490"/>
    </source>
</evidence>
<keyword evidence="8 9" id="KW-0440">LIM domain</keyword>
<keyword evidence="6 9" id="KW-0862">Zinc</keyword>
<accession>A0A427Y016</accession>
<dbReference type="Pfam" id="PF00412">
    <property type="entry name" value="LIM"/>
    <property type="match status" value="2"/>
</dbReference>
<dbReference type="AlphaFoldDB" id="A0A427Y016"/>
<feature type="compositionally biased region" description="Basic and acidic residues" evidence="10">
    <location>
        <begin position="296"/>
        <end position="310"/>
    </location>
</feature>
<feature type="region of interest" description="Disordered" evidence="10">
    <location>
        <begin position="1"/>
        <end position="436"/>
    </location>
</feature>
<evidence type="ECO:0000256" key="7">
    <source>
        <dbReference type="ARBA" id="ARBA00022949"/>
    </source>
</evidence>
<dbReference type="EMBL" id="RSCE01000003">
    <property type="protein sequence ID" value="RSH84468.1"/>
    <property type="molecule type" value="Genomic_DNA"/>
</dbReference>
<keyword evidence="7" id="KW-0965">Cell junction</keyword>
<dbReference type="GeneID" id="39590532"/>
<dbReference type="PANTHER" id="PTHR24205:SF16">
    <property type="entry name" value="GH01042P-RELATED"/>
    <property type="match status" value="1"/>
</dbReference>
<protein>
    <recommendedName>
        <fullName evidence="11">LIM zinc-binding domain-containing protein</fullName>
    </recommendedName>
</protein>
<evidence type="ECO:0000256" key="10">
    <source>
        <dbReference type="SAM" id="MobiDB-lite"/>
    </source>
</evidence>
<proteinExistence type="predicted"/>
<evidence type="ECO:0000256" key="8">
    <source>
        <dbReference type="ARBA" id="ARBA00023038"/>
    </source>
</evidence>
<evidence type="ECO:0000256" key="4">
    <source>
        <dbReference type="ARBA" id="ARBA00022723"/>
    </source>
</evidence>
<keyword evidence="13" id="KW-1185">Reference proteome</keyword>
<dbReference type="FunFam" id="2.10.110.10:FF:000008">
    <property type="entry name" value="Paxillin isoform 1"/>
    <property type="match status" value="1"/>
</dbReference>
<sequence length="847" mass="89043">MYNYNAAQAPAPPSGPYYPNTPSGGYAQAVYQQQTYSYPSTYAPPGPSGPSSSYSYGSLNGHGRGPVENAYTPQAAPPHSNYYPNTQPPLAPPVNGGYAPAPIPAPRAPLPNVNAIPAPSQPTTYQPPMFKTFQERKREREMALRTTAQSNPTPPPSHDPTPAPSPHVSRFPPTSPSTPLHALPHIPGPPQHAGPVPSIRAPFNGVGGAPTPPAHSPINGPPQFSTPPPAALAMMAQQNGAAVGRPTPPPRSSSGPAPWTGNRPPVPAPRGVSSPATSPSKDAPWGAAPVTAPAPPDRRSVSPAPPDHRSSSPGPPTTTPHINYAQPPAHVPTPQPPTMSSPAASAPLPSSSNPPSLTPSLRNKAISSLLDRSDTVSSIKSVDRAGFGPKRSLPKPPAGLASSRSLDRGPALPGNPRAPRRGEQSPVRMSAIPAIPGISEVDEEGPAELAARFAGVSVGGFVPVRQSPEKPTVGLPASPSPAPFTKGFPNQQCSQSMPSIHVGGHEVPTINVGGPEIPTINVGGPDVPTIVTPSSPKTSPAVPIINVPSISVGSPPTIAVSPPAVPNITFGDDDNGTISRPESPNGFAISGLPTIAVSSGDTRDELPPISISVPSVKGPSSTRQSSRPSHNSAGPSRIHPDMAILCAGCHNPIIGRIVSAMKQRYHPQCFSCGTCGELLEHVSSYEHEGKPYCHLDYHDKFAHKCHHCQTPIVDPRFVTLNDDVLGERYYHELHFFCSECGDPFLDPSKSSAAGTEANRDGDDEANETNAFVIHKGHPYCEGCHLRLHKPKCRECRKPIPDVAVSAMGAKYHRECFVCKRCTRPFANNLFFPMEGEAFCTECFESMQ</sequence>
<dbReference type="CDD" id="cd08368">
    <property type="entry name" value="LIM"/>
    <property type="match status" value="3"/>
</dbReference>
<dbReference type="GO" id="GO:0005737">
    <property type="term" value="C:cytoplasm"/>
    <property type="evidence" value="ECO:0007669"/>
    <property type="project" value="UniProtKB-SubCell"/>
</dbReference>
<dbReference type="FunFam" id="2.10.110.10:FF:000135">
    <property type="entry name" value="LIM domain-containing protein, putative"/>
    <property type="match status" value="1"/>
</dbReference>
<feature type="domain" description="LIM zinc-binding" evidence="11">
    <location>
        <begin position="790"/>
        <end position="847"/>
    </location>
</feature>
<dbReference type="Proteomes" id="UP000279236">
    <property type="component" value="Unassembled WGS sequence"/>
</dbReference>
<dbReference type="STRING" id="105984.A0A427Y016"/>
<dbReference type="GO" id="GO:0030695">
    <property type="term" value="F:GTPase regulator activity"/>
    <property type="evidence" value="ECO:0007669"/>
    <property type="project" value="UniProtKB-ARBA"/>
</dbReference>
<dbReference type="GO" id="GO:0003712">
    <property type="term" value="F:transcription coregulator activity"/>
    <property type="evidence" value="ECO:0007669"/>
    <property type="project" value="TreeGrafter"/>
</dbReference>
<dbReference type="Gene3D" id="2.10.110.10">
    <property type="entry name" value="Cysteine Rich Protein"/>
    <property type="match status" value="3"/>
</dbReference>
<dbReference type="RefSeq" id="XP_028477916.1">
    <property type="nucleotide sequence ID" value="XM_028621464.1"/>
</dbReference>
<evidence type="ECO:0000256" key="2">
    <source>
        <dbReference type="ARBA" id="ARBA00004496"/>
    </source>
</evidence>